<dbReference type="AlphaFoldDB" id="A0A1Y1IWU5"/>
<dbReference type="Proteomes" id="UP000054558">
    <property type="component" value="Unassembled WGS sequence"/>
</dbReference>
<keyword evidence="1" id="KW-0378">Hydrolase</keyword>
<protein>
    <submittedName>
        <fullName evidence="6">Putative retrotransposon protein with Ribonuclease H-like superfamily and integrase domain</fullName>
    </submittedName>
</protein>
<keyword evidence="2" id="KW-0862">Zinc</keyword>
<dbReference type="EMBL" id="DF238060">
    <property type="protein sequence ID" value="GAQ92728.1"/>
    <property type="molecule type" value="Genomic_DNA"/>
</dbReference>
<dbReference type="Pfam" id="PF13976">
    <property type="entry name" value="gag_pre-integrs"/>
    <property type="match status" value="1"/>
</dbReference>
<evidence type="ECO:0000259" key="4">
    <source>
        <dbReference type="PROSITE" id="PS50158"/>
    </source>
</evidence>
<dbReference type="Pfam" id="PF00665">
    <property type="entry name" value="rve"/>
    <property type="match status" value="1"/>
</dbReference>
<dbReference type="PROSITE" id="PS50994">
    <property type="entry name" value="INTEGRASE"/>
    <property type="match status" value="1"/>
</dbReference>
<evidence type="ECO:0000256" key="2">
    <source>
        <dbReference type="PROSITE-ProRule" id="PRU00047"/>
    </source>
</evidence>
<keyword evidence="2" id="KW-0863">Zinc-finger</keyword>
<dbReference type="PANTHER" id="PTHR42648:SF28">
    <property type="entry name" value="TRANSPOSON-ENCODED PROTEIN WITH RIBONUCLEASE H-LIKE AND RETROVIRUS ZINC FINGER-LIKE DOMAINS"/>
    <property type="match status" value="1"/>
</dbReference>
<reference evidence="6 7" key="1">
    <citation type="journal article" date="2014" name="Nat. Commun.">
        <title>Klebsormidium flaccidum genome reveals primary factors for plant terrestrial adaptation.</title>
        <authorList>
            <person name="Hori K."/>
            <person name="Maruyama F."/>
            <person name="Fujisawa T."/>
            <person name="Togashi T."/>
            <person name="Yamamoto N."/>
            <person name="Seo M."/>
            <person name="Sato S."/>
            <person name="Yamada T."/>
            <person name="Mori H."/>
            <person name="Tajima N."/>
            <person name="Moriyama T."/>
            <person name="Ikeuchi M."/>
            <person name="Watanabe M."/>
            <person name="Wada H."/>
            <person name="Kobayashi K."/>
            <person name="Saito M."/>
            <person name="Masuda T."/>
            <person name="Sasaki-Sekimoto Y."/>
            <person name="Mashiguchi K."/>
            <person name="Awai K."/>
            <person name="Shimojima M."/>
            <person name="Masuda S."/>
            <person name="Iwai M."/>
            <person name="Nobusawa T."/>
            <person name="Narise T."/>
            <person name="Kondo S."/>
            <person name="Saito H."/>
            <person name="Sato R."/>
            <person name="Murakawa M."/>
            <person name="Ihara Y."/>
            <person name="Oshima-Yamada Y."/>
            <person name="Ohtaka K."/>
            <person name="Satoh M."/>
            <person name="Sonobe K."/>
            <person name="Ishii M."/>
            <person name="Ohtani R."/>
            <person name="Kanamori-Sato M."/>
            <person name="Honoki R."/>
            <person name="Miyazaki D."/>
            <person name="Mochizuki H."/>
            <person name="Umetsu J."/>
            <person name="Higashi K."/>
            <person name="Shibata D."/>
            <person name="Kamiya Y."/>
            <person name="Sato N."/>
            <person name="Nakamura Y."/>
            <person name="Tabata S."/>
            <person name="Ida S."/>
            <person name="Kurokawa K."/>
            <person name="Ohta H."/>
        </authorList>
    </citation>
    <scope>NUCLEOTIDE SEQUENCE [LARGE SCALE GENOMIC DNA]</scope>
    <source>
        <strain evidence="6 7">NIES-2285</strain>
    </source>
</reference>
<gene>
    <name evidence="6" type="ORF">KFL_011110020</name>
</gene>
<feature type="region of interest" description="Disordered" evidence="3">
    <location>
        <begin position="563"/>
        <end position="662"/>
    </location>
</feature>
<evidence type="ECO:0000313" key="6">
    <source>
        <dbReference type="EMBL" id="GAQ92728.1"/>
    </source>
</evidence>
<feature type="compositionally biased region" description="Basic and acidic residues" evidence="3">
    <location>
        <begin position="623"/>
        <end position="633"/>
    </location>
</feature>
<organism evidence="6 7">
    <name type="scientific">Klebsormidium nitens</name>
    <name type="common">Green alga</name>
    <name type="synonym">Ulothrix nitens</name>
    <dbReference type="NCBI Taxonomy" id="105231"/>
    <lineage>
        <taxon>Eukaryota</taxon>
        <taxon>Viridiplantae</taxon>
        <taxon>Streptophyta</taxon>
        <taxon>Klebsormidiophyceae</taxon>
        <taxon>Klebsormidiales</taxon>
        <taxon>Klebsormidiaceae</taxon>
        <taxon>Klebsormidium</taxon>
    </lineage>
</organism>
<dbReference type="Pfam" id="PF22936">
    <property type="entry name" value="Pol_BBD"/>
    <property type="match status" value="1"/>
</dbReference>
<dbReference type="SMART" id="SM00343">
    <property type="entry name" value="ZnF_C2HC"/>
    <property type="match status" value="1"/>
</dbReference>
<dbReference type="Gene3D" id="3.30.420.10">
    <property type="entry name" value="Ribonuclease H-like superfamily/Ribonuclease H"/>
    <property type="match status" value="1"/>
</dbReference>
<dbReference type="InterPro" id="IPR001878">
    <property type="entry name" value="Znf_CCHC"/>
</dbReference>
<keyword evidence="1" id="KW-0645">Protease</keyword>
<dbReference type="GO" id="GO:0008233">
    <property type="term" value="F:peptidase activity"/>
    <property type="evidence" value="ECO:0007669"/>
    <property type="project" value="UniProtKB-KW"/>
</dbReference>
<dbReference type="InterPro" id="IPR057670">
    <property type="entry name" value="SH3_retrovirus"/>
</dbReference>
<evidence type="ECO:0000256" key="1">
    <source>
        <dbReference type="ARBA" id="ARBA00022670"/>
    </source>
</evidence>
<dbReference type="InterPro" id="IPR039537">
    <property type="entry name" value="Retrotran_Ty1/copia-like"/>
</dbReference>
<dbReference type="InterPro" id="IPR001584">
    <property type="entry name" value="Integrase_cat-core"/>
</dbReference>
<feature type="domain" description="CCHC-type" evidence="4">
    <location>
        <begin position="110"/>
        <end position="125"/>
    </location>
</feature>
<feature type="domain" description="Integrase catalytic" evidence="5">
    <location>
        <begin position="347"/>
        <end position="512"/>
    </location>
</feature>
<dbReference type="PROSITE" id="PS50158">
    <property type="entry name" value="ZF_CCHC"/>
    <property type="match status" value="1"/>
</dbReference>
<keyword evidence="2" id="KW-0479">Metal-binding</keyword>
<dbReference type="Gene3D" id="4.10.60.10">
    <property type="entry name" value="Zinc finger, CCHC-type"/>
    <property type="match status" value="1"/>
</dbReference>
<dbReference type="OrthoDB" id="2014938at2759"/>
<dbReference type="GO" id="GO:0003676">
    <property type="term" value="F:nucleic acid binding"/>
    <property type="evidence" value="ECO:0007669"/>
    <property type="project" value="InterPro"/>
</dbReference>
<accession>A0A1Y1IWU5</accession>
<dbReference type="GO" id="GO:0006508">
    <property type="term" value="P:proteolysis"/>
    <property type="evidence" value="ECO:0007669"/>
    <property type="project" value="UniProtKB-KW"/>
</dbReference>
<dbReference type="InterPro" id="IPR012337">
    <property type="entry name" value="RNaseH-like_sf"/>
</dbReference>
<name>A0A1Y1IWU5_KLENI</name>
<dbReference type="InterPro" id="IPR025724">
    <property type="entry name" value="GAG-pre-integrase_dom"/>
</dbReference>
<keyword evidence="7" id="KW-1185">Reference proteome</keyword>
<dbReference type="InterPro" id="IPR025314">
    <property type="entry name" value="DUF4219"/>
</dbReference>
<dbReference type="InterPro" id="IPR036397">
    <property type="entry name" value="RNaseH_sf"/>
</dbReference>
<dbReference type="PANTHER" id="PTHR42648">
    <property type="entry name" value="TRANSPOSASE, PUTATIVE-RELATED"/>
    <property type="match status" value="1"/>
</dbReference>
<dbReference type="GO" id="GO:0015074">
    <property type="term" value="P:DNA integration"/>
    <property type="evidence" value="ECO:0007669"/>
    <property type="project" value="InterPro"/>
</dbReference>
<proteinExistence type="predicted"/>
<feature type="compositionally biased region" description="Basic and acidic residues" evidence="3">
    <location>
        <begin position="653"/>
        <end position="662"/>
    </location>
</feature>
<feature type="compositionally biased region" description="Acidic residues" evidence="3">
    <location>
        <begin position="634"/>
        <end position="644"/>
    </location>
</feature>
<evidence type="ECO:0000313" key="7">
    <source>
        <dbReference type="Proteomes" id="UP000054558"/>
    </source>
</evidence>
<dbReference type="SUPFAM" id="SSF53098">
    <property type="entry name" value="Ribonuclease H-like"/>
    <property type="match status" value="1"/>
</dbReference>
<dbReference type="Pfam" id="PF25597">
    <property type="entry name" value="SH3_retrovirus"/>
    <property type="match status" value="1"/>
</dbReference>
<dbReference type="GO" id="GO:0008270">
    <property type="term" value="F:zinc ion binding"/>
    <property type="evidence" value="ECO:0007669"/>
    <property type="project" value="UniProtKB-KW"/>
</dbReference>
<sequence length="662" mass="72471">MAGSGDKIAIAPLGADNYATWSIRMKALLVHKKLWKGVEDSSANKGDSESALALLTLNVQDMHLGTVGACKSAQEAWGLLEATYRRNRHSHKGNDRSGSESEGPVFHGNCYECGEKGHTKRNCRKRKENGSKVMFGVAFASLGRGLFDGEWVLDSGSSHHISREKGVFKSLESLENGREIEFGNKGVLKAEGVGEVEILVKTPTGVALVTLREVLYVPGAAANLFSVSKATEKGAEFVFTEKKCELRHAGETLFEACTVGDVWVIPKAIDSQAFLVREPESAELWHRRLGHAGYERLAQMASNGLVTGMRVKPEKFRELKTAICEPCVLGKQTRETFRKTEEKDERAGKEPLELVHTDVCGPMPVASKGGARFFFTVLDDASKLSVVVPVKAKDQIAGELGAVLNRLETQTGRKVKSVRSDRGTEYVNSEFTGILKEKGIVHDTTARYTPEQNGSAERLNRELEERTRAMLEDSGLPPNLWAEAVLTANYTRNRTSVAAHGKTPWEAFWGEKPNVGNMLSERGTFVGYEPGAKAYRILRERDGQILVSRDVLFDETARPAKAATSEFELNGKATEPSTAEKGAGKGAEMEPGGAGKTAGTGQPATKARVTERSVGKVITRAQTRTEEIDLRGEPDDDKAGEEEPVPFRHSIRERRAPDRYTL</sequence>
<dbReference type="Pfam" id="PF13961">
    <property type="entry name" value="DUF4219"/>
    <property type="match status" value="1"/>
</dbReference>
<dbReference type="OMA" id="AVNTIAY"/>
<dbReference type="SUPFAM" id="SSF57756">
    <property type="entry name" value="Retrovirus zinc finger-like domains"/>
    <property type="match status" value="1"/>
</dbReference>
<dbReference type="InterPro" id="IPR054722">
    <property type="entry name" value="PolX-like_BBD"/>
</dbReference>
<evidence type="ECO:0000259" key="5">
    <source>
        <dbReference type="PROSITE" id="PS50994"/>
    </source>
</evidence>
<dbReference type="STRING" id="105231.A0A1Y1IWU5"/>
<dbReference type="InterPro" id="IPR036875">
    <property type="entry name" value="Znf_CCHC_sf"/>
</dbReference>
<evidence type="ECO:0000256" key="3">
    <source>
        <dbReference type="SAM" id="MobiDB-lite"/>
    </source>
</evidence>